<dbReference type="Proteomes" id="UP000273734">
    <property type="component" value="Unassembled WGS sequence"/>
</dbReference>
<accession>A0A106TSB0</accession>
<comment type="caution">
    <text evidence="2">The sequence shown here is derived from an EMBL/GenBank/DDBJ whole genome shotgun (WGS) entry which is preliminary data.</text>
</comment>
<dbReference type="RefSeq" id="WP_059663822.1">
    <property type="nucleotide sequence ID" value="NZ_CAJPGD010000011.1"/>
</dbReference>
<gene>
    <name evidence="4" type="ORF">DF015_03140</name>
    <name evidence="2" type="ORF">WJ33_05085</name>
    <name evidence="3" type="ORF">WK57_14975</name>
</gene>
<evidence type="ECO:0000313" key="3">
    <source>
        <dbReference type="EMBL" id="KWZ62230.1"/>
    </source>
</evidence>
<dbReference type="Proteomes" id="UP000064029">
    <property type="component" value="Unassembled WGS sequence"/>
</dbReference>
<evidence type="ECO:0000313" key="7">
    <source>
        <dbReference type="Proteomes" id="UP000273734"/>
    </source>
</evidence>
<dbReference type="EMBL" id="LOXM01000258">
    <property type="protein sequence ID" value="KVG56214.1"/>
    <property type="molecule type" value="Genomic_DNA"/>
</dbReference>
<dbReference type="AlphaFoldDB" id="A0A106TSB0"/>
<feature type="domain" description="DUF6429" evidence="1">
    <location>
        <begin position="7"/>
        <end position="73"/>
    </location>
</feature>
<proteinExistence type="predicted"/>
<evidence type="ECO:0000313" key="6">
    <source>
        <dbReference type="Proteomes" id="UP000070119"/>
    </source>
</evidence>
<dbReference type="EMBL" id="LNJU01000001">
    <property type="protein sequence ID" value="KWZ62230.1"/>
    <property type="molecule type" value="Genomic_DNA"/>
</dbReference>
<dbReference type="Proteomes" id="UP000070119">
    <property type="component" value="Chromosome 1"/>
</dbReference>
<organism evidence="2 5">
    <name type="scientific">Burkholderia ubonensis</name>
    <dbReference type="NCBI Taxonomy" id="101571"/>
    <lineage>
        <taxon>Bacteria</taxon>
        <taxon>Pseudomonadati</taxon>
        <taxon>Pseudomonadota</taxon>
        <taxon>Betaproteobacteria</taxon>
        <taxon>Burkholderiales</taxon>
        <taxon>Burkholderiaceae</taxon>
        <taxon>Burkholderia</taxon>
        <taxon>Burkholderia cepacia complex</taxon>
    </lineage>
</organism>
<dbReference type="EMBL" id="QTNY01000002">
    <property type="protein sequence ID" value="RQP83487.1"/>
    <property type="molecule type" value="Genomic_DNA"/>
</dbReference>
<reference evidence="3 6" key="2">
    <citation type="submission" date="2015-11" db="EMBL/GenBank/DDBJ databases">
        <authorList>
            <person name="Sahl J."/>
            <person name="Wagner D."/>
            <person name="Keim P."/>
        </authorList>
    </citation>
    <scope>NUCLEOTIDE SEQUENCE [LARGE SCALE GENOMIC DNA]</scope>
    <source>
        <strain evidence="3 6">MSMB1157</strain>
    </source>
</reference>
<evidence type="ECO:0000313" key="2">
    <source>
        <dbReference type="EMBL" id="KVG56214.1"/>
    </source>
</evidence>
<protein>
    <recommendedName>
        <fullName evidence="1">DUF6429 domain-containing protein</fullName>
    </recommendedName>
</protein>
<evidence type="ECO:0000313" key="4">
    <source>
        <dbReference type="EMBL" id="RQP83487.1"/>
    </source>
</evidence>
<reference evidence="4 7" key="3">
    <citation type="submission" date="2018-08" db="EMBL/GenBank/DDBJ databases">
        <title>Comparative analysis of Burkholderia isolates from Puerto Rico.</title>
        <authorList>
            <person name="Hall C."/>
            <person name="Sahl J."/>
            <person name="Wagner D."/>
        </authorList>
    </citation>
    <scope>NUCLEOTIDE SEQUENCE [LARGE SCALE GENOMIC DNA]</scope>
    <source>
        <strain evidence="4 7">Bp8964</strain>
    </source>
</reference>
<dbReference type="Pfam" id="PF20008">
    <property type="entry name" value="DUF6429"/>
    <property type="match status" value="1"/>
</dbReference>
<dbReference type="InterPro" id="IPR045489">
    <property type="entry name" value="DUF6429"/>
</dbReference>
<sequence>MNVNLAAIDDAVLALLYLTLHDHNRAWKSFDWDALNRLHERGLIGDPVNKAKSVVLSDEGVREAERLFKRLFASSDGAAES</sequence>
<evidence type="ECO:0000259" key="1">
    <source>
        <dbReference type="Pfam" id="PF20008"/>
    </source>
</evidence>
<reference evidence="2 5" key="1">
    <citation type="submission" date="2015-11" db="EMBL/GenBank/DDBJ databases">
        <title>Expanding the genomic diversity of Burkholderia species for the development of highly accurate diagnostics.</title>
        <authorList>
            <person name="Sahl J."/>
            <person name="Keim P."/>
            <person name="Wagner D."/>
        </authorList>
    </citation>
    <scope>NUCLEOTIDE SEQUENCE [LARGE SCALE GENOMIC DNA]</scope>
    <source>
        <strain evidence="2 5">MSMB2036</strain>
    </source>
</reference>
<evidence type="ECO:0000313" key="5">
    <source>
        <dbReference type="Proteomes" id="UP000064029"/>
    </source>
</evidence>
<dbReference type="OrthoDB" id="8912983at2"/>
<name>A0A106TSB0_9BURK</name>